<dbReference type="GO" id="GO:0071949">
    <property type="term" value="F:FAD binding"/>
    <property type="evidence" value="ECO:0007669"/>
    <property type="project" value="InterPro"/>
</dbReference>
<evidence type="ECO:0000256" key="4">
    <source>
        <dbReference type="ARBA" id="ARBA00022989"/>
    </source>
</evidence>
<feature type="transmembrane region" description="Helical" evidence="8">
    <location>
        <begin position="536"/>
        <end position="560"/>
    </location>
</feature>
<sequence length="571" mass="63675">MDEHKKAVASIAAQVRQFHANRTPFRIYHGSTNSTRPVSFQRDKLVDTSSLNRVLDVDKQARTVLVEPNVPMDALVAATLLHGLVPPVVMEFPGITVGGGFAGMGGESSSFRHGMFHEGVNWIEVVVGDGRVVVASSSSSPSPSDDDDDGGNGKDENADLFHGVAGTMGTLGITTLLELRLVEAKTFVEVSYWPVWSVHEAVEKVRLEAARPAGEVDYVDGILFAADRGVVISGRLSDAITAPDGRIQRFTRARDPWFYLHVEEMLTKSHPPTTAELGGAIEARSVGSDPTLPIVETVPLTDYLFRYDRGAFWTGYYAFKYFRVPFTAFIRWLGDGFMHTRVMYHALHRSGFAQKYIIQDLALPHGEAAEEFVEFVQQESGVGNGVGDCFPLWLCPLRLQRREREASGSMHPRWRTSKYSSPSASSSRAVAATPRPDEMLLNVGLWCPGPTNRDAFIKVNRAIEQKVSNLRGTKWLYAHTYYTEEEFWDIYDRQWYGRLREKYGASYLPDVYEKVRVRDEQKEKQGAGVLASIKGWVWGIWPLAGVYGVMSTVIGGRGYLVEGERRGRKIA</sequence>
<dbReference type="InterPro" id="IPR040165">
    <property type="entry name" value="Diminuto-like"/>
</dbReference>
<evidence type="ECO:0000313" key="10">
    <source>
        <dbReference type="EMBL" id="OAX79447.1"/>
    </source>
</evidence>
<dbReference type="EC" id="1.3.1.72" evidence="2"/>
<dbReference type="GO" id="GO:0005737">
    <property type="term" value="C:cytoplasm"/>
    <property type="evidence" value="ECO:0007669"/>
    <property type="project" value="TreeGrafter"/>
</dbReference>
<dbReference type="AlphaFoldDB" id="A0A1B7NS25"/>
<feature type="region of interest" description="Disordered" evidence="7">
    <location>
        <begin position="135"/>
        <end position="159"/>
    </location>
</feature>
<dbReference type="InterPro" id="IPR036318">
    <property type="entry name" value="FAD-bd_PCMH-like_sf"/>
</dbReference>
<dbReference type="GO" id="GO:0016020">
    <property type="term" value="C:membrane"/>
    <property type="evidence" value="ECO:0007669"/>
    <property type="project" value="UniProtKB-SubCell"/>
</dbReference>
<comment type="caution">
    <text evidence="10">The sequence shown here is derived from an EMBL/GenBank/DDBJ whole genome shotgun (WGS) entry which is preliminary data.</text>
</comment>
<name>A0A1B7NS25_9EURO</name>
<dbReference type="Gene3D" id="3.30.465.10">
    <property type="match status" value="1"/>
</dbReference>
<feature type="domain" description="FAD-binding PCMH-type" evidence="9">
    <location>
        <begin position="1"/>
        <end position="184"/>
    </location>
</feature>
<feature type="non-terminal residue" evidence="10">
    <location>
        <position position="571"/>
    </location>
</feature>
<feature type="compositionally biased region" description="Low complexity" evidence="7">
    <location>
        <begin position="417"/>
        <end position="428"/>
    </location>
</feature>
<evidence type="ECO:0000313" key="11">
    <source>
        <dbReference type="Proteomes" id="UP000091918"/>
    </source>
</evidence>
<evidence type="ECO:0000256" key="5">
    <source>
        <dbReference type="ARBA" id="ARBA00023002"/>
    </source>
</evidence>
<dbReference type="GO" id="GO:0000246">
    <property type="term" value="F:Delta24(24-1) sterol reductase activity"/>
    <property type="evidence" value="ECO:0007669"/>
    <property type="project" value="TreeGrafter"/>
</dbReference>
<dbReference type="SUPFAM" id="SSF56176">
    <property type="entry name" value="FAD-binding/transporter-associated domain-like"/>
    <property type="match status" value="1"/>
</dbReference>
<evidence type="ECO:0000256" key="3">
    <source>
        <dbReference type="ARBA" id="ARBA00022692"/>
    </source>
</evidence>
<dbReference type="PANTHER" id="PTHR10801:SF0">
    <property type="entry name" value="DELTA(24)-STEROL REDUCTASE"/>
    <property type="match status" value="1"/>
</dbReference>
<dbReference type="PROSITE" id="PS51387">
    <property type="entry name" value="FAD_PCMH"/>
    <property type="match status" value="1"/>
</dbReference>
<evidence type="ECO:0000256" key="6">
    <source>
        <dbReference type="ARBA" id="ARBA00023136"/>
    </source>
</evidence>
<evidence type="ECO:0000256" key="1">
    <source>
        <dbReference type="ARBA" id="ARBA00004167"/>
    </source>
</evidence>
<keyword evidence="6 8" id="KW-0472">Membrane</keyword>
<comment type="subcellular location">
    <subcellularLocation>
        <location evidence="1">Membrane</location>
        <topology evidence="1">Single-pass membrane protein</topology>
    </subcellularLocation>
</comment>
<keyword evidence="4 8" id="KW-1133">Transmembrane helix</keyword>
<dbReference type="EMBL" id="LGUA01001017">
    <property type="protein sequence ID" value="OAX79447.1"/>
    <property type="molecule type" value="Genomic_DNA"/>
</dbReference>
<dbReference type="OrthoDB" id="415825at2759"/>
<dbReference type="InterPro" id="IPR016166">
    <property type="entry name" value="FAD-bd_PCMH"/>
</dbReference>
<dbReference type="Pfam" id="PF01565">
    <property type="entry name" value="FAD_binding_4"/>
    <property type="match status" value="1"/>
</dbReference>
<dbReference type="PANTHER" id="PTHR10801">
    <property type="entry name" value="24-DEHYDROCHOLESTEROL REDUCTASE"/>
    <property type="match status" value="1"/>
</dbReference>
<feature type="region of interest" description="Disordered" evidence="7">
    <location>
        <begin position="408"/>
        <end position="428"/>
    </location>
</feature>
<dbReference type="GO" id="GO:0008202">
    <property type="term" value="P:steroid metabolic process"/>
    <property type="evidence" value="ECO:0007669"/>
    <property type="project" value="TreeGrafter"/>
</dbReference>
<organism evidence="10 11">
    <name type="scientific">Emergomyces africanus</name>
    <dbReference type="NCBI Taxonomy" id="1955775"/>
    <lineage>
        <taxon>Eukaryota</taxon>
        <taxon>Fungi</taxon>
        <taxon>Dikarya</taxon>
        <taxon>Ascomycota</taxon>
        <taxon>Pezizomycotina</taxon>
        <taxon>Eurotiomycetes</taxon>
        <taxon>Eurotiomycetidae</taxon>
        <taxon>Onygenales</taxon>
        <taxon>Ajellomycetaceae</taxon>
        <taxon>Emergomyces</taxon>
    </lineage>
</organism>
<evidence type="ECO:0000256" key="2">
    <source>
        <dbReference type="ARBA" id="ARBA00012405"/>
    </source>
</evidence>
<keyword evidence="11" id="KW-1185">Reference proteome</keyword>
<protein>
    <recommendedName>
        <fullName evidence="2">Delta(24)-sterol reductase</fullName>
        <ecNumber evidence="2">1.3.1.72</ecNumber>
    </recommendedName>
</protein>
<evidence type="ECO:0000256" key="8">
    <source>
        <dbReference type="SAM" id="Phobius"/>
    </source>
</evidence>
<proteinExistence type="predicted"/>
<dbReference type="InterPro" id="IPR006094">
    <property type="entry name" value="Oxid_FAD_bind_N"/>
</dbReference>
<reference evidence="10 11" key="1">
    <citation type="submission" date="2015-07" db="EMBL/GenBank/DDBJ databases">
        <title>Emmonsia species relationships and genome sequence.</title>
        <authorList>
            <person name="Cuomo C.A."/>
            <person name="Schwartz I.S."/>
            <person name="Kenyon C."/>
            <person name="de Hoog G.S."/>
            <person name="Govender N.P."/>
            <person name="Botha A."/>
            <person name="Moreno L."/>
            <person name="de Vries M."/>
            <person name="Munoz J.F."/>
            <person name="Stielow J.B."/>
        </authorList>
    </citation>
    <scope>NUCLEOTIDE SEQUENCE [LARGE SCALE GENOMIC DNA]</scope>
    <source>
        <strain evidence="10 11">CBS 136260</strain>
    </source>
</reference>
<keyword evidence="3 8" id="KW-0812">Transmembrane</keyword>
<dbReference type="STRING" id="1658172.A0A1B7NS25"/>
<dbReference type="InterPro" id="IPR016169">
    <property type="entry name" value="FAD-bd_PCMH_sub2"/>
</dbReference>
<keyword evidence="5" id="KW-0560">Oxidoreductase</keyword>
<gene>
    <name evidence="10" type="ORF">ACJ72_06233</name>
</gene>
<dbReference type="GO" id="GO:0050614">
    <property type="term" value="F:Delta24-sterol reductase activity"/>
    <property type="evidence" value="ECO:0007669"/>
    <property type="project" value="UniProtKB-EC"/>
</dbReference>
<dbReference type="Proteomes" id="UP000091918">
    <property type="component" value="Unassembled WGS sequence"/>
</dbReference>
<evidence type="ECO:0000259" key="9">
    <source>
        <dbReference type="PROSITE" id="PS51387"/>
    </source>
</evidence>
<accession>A0A1B7NS25</accession>
<evidence type="ECO:0000256" key="7">
    <source>
        <dbReference type="SAM" id="MobiDB-lite"/>
    </source>
</evidence>